<proteinExistence type="predicted"/>
<accession>A0AAV6MLT8</accession>
<evidence type="ECO:0000313" key="3">
    <source>
        <dbReference type="Proteomes" id="UP000685013"/>
    </source>
</evidence>
<feature type="region of interest" description="Disordered" evidence="1">
    <location>
        <begin position="1"/>
        <end position="27"/>
    </location>
</feature>
<sequence>MASGSGDRSSLDPASSDDSEKPPTEAIRIPTVEEIRGQDIWNNGAVRSVVSGVIASLAISETYLRCFDRIQQ</sequence>
<dbReference type="EMBL" id="JAGKQH010000013">
    <property type="protein sequence ID" value="KAG6583344.1"/>
    <property type="molecule type" value="Genomic_DNA"/>
</dbReference>
<comment type="caution">
    <text evidence="2">The sequence shown here is derived from an EMBL/GenBank/DDBJ whole genome shotgun (WGS) entry which is preliminary data.</text>
</comment>
<dbReference type="Proteomes" id="UP000685013">
    <property type="component" value="Chromosome 13"/>
</dbReference>
<gene>
    <name evidence="2" type="ORF">SDJN03_19276</name>
</gene>
<feature type="non-terminal residue" evidence="2">
    <location>
        <position position="1"/>
    </location>
</feature>
<evidence type="ECO:0000313" key="2">
    <source>
        <dbReference type="EMBL" id="KAG6583344.1"/>
    </source>
</evidence>
<protein>
    <submittedName>
        <fullName evidence="2">Uncharacterized protein</fullName>
    </submittedName>
</protein>
<dbReference type="AlphaFoldDB" id="A0AAV6MLT8"/>
<evidence type="ECO:0000256" key="1">
    <source>
        <dbReference type="SAM" id="MobiDB-lite"/>
    </source>
</evidence>
<name>A0AAV6MLT8_9ROSI</name>
<keyword evidence="3" id="KW-1185">Reference proteome</keyword>
<reference evidence="2 3" key="1">
    <citation type="journal article" date="2021" name="Hortic Res">
        <title>The domestication of Cucurbita argyrosperma as revealed by the genome of its wild relative.</title>
        <authorList>
            <person name="Barrera-Redondo J."/>
            <person name="Sanchez-de la Vega G."/>
            <person name="Aguirre-Liguori J.A."/>
            <person name="Castellanos-Morales G."/>
            <person name="Gutierrez-Guerrero Y.T."/>
            <person name="Aguirre-Dugua X."/>
            <person name="Aguirre-Planter E."/>
            <person name="Tenaillon M.I."/>
            <person name="Lira-Saade R."/>
            <person name="Eguiarte L.E."/>
        </authorList>
    </citation>
    <scope>NUCLEOTIDE SEQUENCE [LARGE SCALE GENOMIC DNA]</scope>
    <source>
        <strain evidence="2">JBR-2021</strain>
    </source>
</reference>
<organism evidence="2 3">
    <name type="scientific">Cucurbita argyrosperma subsp. sororia</name>
    <dbReference type="NCBI Taxonomy" id="37648"/>
    <lineage>
        <taxon>Eukaryota</taxon>
        <taxon>Viridiplantae</taxon>
        <taxon>Streptophyta</taxon>
        <taxon>Embryophyta</taxon>
        <taxon>Tracheophyta</taxon>
        <taxon>Spermatophyta</taxon>
        <taxon>Magnoliopsida</taxon>
        <taxon>eudicotyledons</taxon>
        <taxon>Gunneridae</taxon>
        <taxon>Pentapetalae</taxon>
        <taxon>rosids</taxon>
        <taxon>fabids</taxon>
        <taxon>Cucurbitales</taxon>
        <taxon>Cucurbitaceae</taxon>
        <taxon>Cucurbiteae</taxon>
        <taxon>Cucurbita</taxon>
    </lineage>
</organism>